<dbReference type="Gene3D" id="2.30.40.10">
    <property type="entry name" value="Urease, subunit C, domain 1"/>
    <property type="match status" value="1"/>
</dbReference>
<dbReference type="GO" id="GO:0046872">
    <property type="term" value="F:metal ion binding"/>
    <property type="evidence" value="ECO:0007669"/>
    <property type="project" value="UniProtKB-KW"/>
</dbReference>
<dbReference type="InterPro" id="IPR006680">
    <property type="entry name" value="Amidohydro-rel"/>
</dbReference>
<evidence type="ECO:0000256" key="2">
    <source>
        <dbReference type="ARBA" id="ARBA00012864"/>
    </source>
</evidence>
<sequence>MKLIGPFKQVVTLANLPLRGKLSDEQLEIIPDGGILIDNNKIKKVGNFDALKSENQNIEIETVKGEQIVLPAFVDSHTHICFGGNRANDFAMRNAGKTYLEIAESGGGIWSSVQHTRNASEEELLKTLLERIDFLISLGITTIEVKSGYGLDAENELKMLRIIKKAQEKTKATLVPTCLSAHLKPRDFEGSNEEYLHYIVTEILPKVREEDLAKRVDIFIEKSAFQPEESKNFLLKAKELGFEITVHADQFTPGSSRIAVEVGAKSADHLEATIDDDIEFIAKSDTVATALPGASLGLGEKFTPARKLLDAGAIVAIASDWNPGSAPMGNLITQASILATFEKLTTAEVLAGMTFRSAFALGLEDRGRLTEGQKADFVTFKTNNFQNVLYNQGSLKADKIYIDGKIL</sequence>
<keyword evidence="11" id="KW-1185">Reference proteome</keyword>
<organism evidence="10 11">
    <name type="scientific">Chryseobacterium mucoviscidosis</name>
    <dbReference type="NCBI Taxonomy" id="1945581"/>
    <lineage>
        <taxon>Bacteria</taxon>
        <taxon>Pseudomonadati</taxon>
        <taxon>Bacteroidota</taxon>
        <taxon>Flavobacteriia</taxon>
        <taxon>Flavobacteriales</taxon>
        <taxon>Weeksellaceae</taxon>
        <taxon>Chryseobacterium group</taxon>
        <taxon>Chryseobacterium</taxon>
    </lineage>
</organism>
<name>A0A202BZT4_9FLAO</name>
<protein>
    <recommendedName>
        <fullName evidence="2 8">Imidazolonepropionase</fullName>
        <ecNumber evidence="2 8">3.5.2.7</ecNumber>
    </recommendedName>
</protein>
<dbReference type="GO" id="GO:0005737">
    <property type="term" value="C:cytoplasm"/>
    <property type="evidence" value="ECO:0007669"/>
    <property type="project" value="UniProtKB-UniRule"/>
</dbReference>
<dbReference type="InterPro" id="IPR005920">
    <property type="entry name" value="HutI"/>
</dbReference>
<dbReference type="AlphaFoldDB" id="A0A202BZT4"/>
<accession>A0A202BZT4</accession>
<dbReference type="EC" id="3.5.2.7" evidence="2 8"/>
<keyword evidence="6" id="KW-0862">Zinc</keyword>
<dbReference type="SUPFAM" id="SSF51556">
    <property type="entry name" value="Metallo-dependent hydrolases"/>
    <property type="match status" value="1"/>
</dbReference>
<dbReference type="Pfam" id="PF01979">
    <property type="entry name" value="Amidohydro_1"/>
    <property type="match status" value="1"/>
</dbReference>
<gene>
    <name evidence="10" type="ORF">B0E34_11635</name>
</gene>
<proteinExistence type="predicted"/>
<evidence type="ECO:0000256" key="7">
    <source>
        <dbReference type="ARBA" id="ARBA00023004"/>
    </source>
</evidence>
<dbReference type="InterPro" id="IPR032466">
    <property type="entry name" value="Metal_Hydrolase"/>
</dbReference>
<evidence type="ECO:0000313" key="11">
    <source>
        <dbReference type="Proteomes" id="UP000196355"/>
    </source>
</evidence>
<dbReference type="PANTHER" id="PTHR42752">
    <property type="entry name" value="IMIDAZOLONEPROPIONASE"/>
    <property type="match status" value="1"/>
</dbReference>
<keyword evidence="7" id="KW-0408">Iron</keyword>
<dbReference type="NCBIfam" id="TIGR01224">
    <property type="entry name" value="hutI"/>
    <property type="match status" value="1"/>
</dbReference>
<keyword evidence="5" id="KW-0369">Histidine metabolism</keyword>
<evidence type="ECO:0000313" key="10">
    <source>
        <dbReference type="EMBL" id="OVE56966.1"/>
    </source>
</evidence>
<dbReference type="GO" id="GO:0019556">
    <property type="term" value="P:L-histidine catabolic process to glutamate and formamide"/>
    <property type="evidence" value="ECO:0007669"/>
    <property type="project" value="UniProtKB-UniRule"/>
</dbReference>
<dbReference type="Gene3D" id="3.20.20.140">
    <property type="entry name" value="Metal-dependent hydrolases"/>
    <property type="match status" value="1"/>
</dbReference>
<keyword evidence="4" id="KW-0378">Hydrolase</keyword>
<reference evidence="11" key="1">
    <citation type="submission" date="2017-02" db="EMBL/GenBank/DDBJ databases">
        <authorList>
            <person name="Tetz G."/>
            <person name="Tetz V."/>
        </authorList>
    </citation>
    <scope>NUCLEOTIDE SEQUENCE [LARGE SCALE GENOMIC DNA]</scope>
    <source>
        <strain evidence="11">VT16-26</strain>
    </source>
</reference>
<dbReference type="EMBL" id="MVAG01000119">
    <property type="protein sequence ID" value="OVE56966.1"/>
    <property type="molecule type" value="Genomic_DNA"/>
</dbReference>
<dbReference type="RefSeq" id="WP_087709626.1">
    <property type="nucleotide sequence ID" value="NZ_MVAG01000119.1"/>
</dbReference>
<dbReference type="InterPro" id="IPR011059">
    <property type="entry name" value="Metal-dep_hydrolase_composite"/>
</dbReference>
<evidence type="ECO:0000256" key="1">
    <source>
        <dbReference type="ARBA" id="ARBA00005023"/>
    </source>
</evidence>
<feature type="domain" description="Amidohydrolase-related" evidence="9">
    <location>
        <begin position="68"/>
        <end position="406"/>
    </location>
</feature>
<comment type="caution">
    <text evidence="10">The sequence shown here is derived from an EMBL/GenBank/DDBJ whole genome shotgun (WGS) entry which is preliminary data.</text>
</comment>
<dbReference type="SUPFAM" id="SSF51338">
    <property type="entry name" value="Composite domain of metallo-dependent hydrolases"/>
    <property type="match status" value="1"/>
</dbReference>
<dbReference type="GO" id="GO:0050480">
    <property type="term" value="F:imidazolonepropionase activity"/>
    <property type="evidence" value="ECO:0007669"/>
    <property type="project" value="UniProtKB-UniRule"/>
</dbReference>
<evidence type="ECO:0000256" key="5">
    <source>
        <dbReference type="ARBA" id="ARBA00022808"/>
    </source>
</evidence>
<evidence type="ECO:0000256" key="6">
    <source>
        <dbReference type="ARBA" id="ARBA00022833"/>
    </source>
</evidence>
<evidence type="ECO:0000259" key="9">
    <source>
        <dbReference type="Pfam" id="PF01979"/>
    </source>
</evidence>
<dbReference type="PANTHER" id="PTHR42752:SF1">
    <property type="entry name" value="IMIDAZOLONEPROPIONASE-RELATED"/>
    <property type="match status" value="1"/>
</dbReference>
<comment type="pathway">
    <text evidence="1">Amino-acid degradation.</text>
</comment>
<evidence type="ECO:0000256" key="4">
    <source>
        <dbReference type="ARBA" id="ARBA00022801"/>
    </source>
</evidence>
<evidence type="ECO:0000256" key="3">
    <source>
        <dbReference type="ARBA" id="ARBA00022723"/>
    </source>
</evidence>
<evidence type="ECO:0000256" key="8">
    <source>
        <dbReference type="NCBIfam" id="TIGR01224"/>
    </source>
</evidence>
<keyword evidence="3" id="KW-0479">Metal-binding</keyword>
<dbReference type="Proteomes" id="UP000196355">
    <property type="component" value="Unassembled WGS sequence"/>
</dbReference>